<name>A0A1I7YBI8_9BILA</name>
<proteinExistence type="predicted"/>
<feature type="chain" id="PRO_5009312056" evidence="1">
    <location>
        <begin position="21"/>
        <end position="67"/>
    </location>
</feature>
<reference evidence="3" key="1">
    <citation type="submission" date="2016-11" db="UniProtKB">
        <authorList>
            <consortium name="WormBaseParasite"/>
        </authorList>
    </citation>
    <scope>IDENTIFICATION</scope>
</reference>
<feature type="signal peptide" evidence="1">
    <location>
        <begin position="1"/>
        <end position="20"/>
    </location>
</feature>
<organism evidence="2 3">
    <name type="scientific">Steinernema glaseri</name>
    <dbReference type="NCBI Taxonomy" id="37863"/>
    <lineage>
        <taxon>Eukaryota</taxon>
        <taxon>Metazoa</taxon>
        <taxon>Ecdysozoa</taxon>
        <taxon>Nematoda</taxon>
        <taxon>Chromadorea</taxon>
        <taxon>Rhabditida</taxon>
        <taxon>Tylenchina</taxon>
        <taxon>Panagrolaimomorpha</taxon>
        <taxon>Strongyloidoidea</taxon>
        <taxon>Steinernematidae</taxon>
        <taxon>Steinernema</taxon>
    </lineage>
</organism>
<dbReference type="Proteomes" id="UP000095287">
    <property type="component" value="Unplaced"/>
</dbReference>
<evidence type="ECO:0000313" key="3">
    <source>
        <dbReference type="WBParaSite" id="L893_g14445.t1"/>
    </source>
</evidence>
<dbReference type="AlphaFoldDB" id="A0A1I7YBI8"/>
<evidence type="ECO:0000313" key="2">
    <source>
        <dbReference type="Proteomes" id="UP000095287"/>
    </source>
</evidence>
<protein>
    <submittedName>
        <fullName evidence="3">SCP domain-containing protein</fullName>
    </submittedName>
</protein>
<keyword evidence="2" id="KW-1185">Reference proteome</keyword>
<sequence>MASTMATLLCLLLLSLTISAEISSIRAKRYEYHVQMPYSSVRIQGSNPIIAWLNMMGKMADNLKYIG</sequence>
<keyword evidence="1" id="KW-0732">Signal</keyword>
<dbReference type="WBParaSite" id="L893_g14445.t1">
    <property type="protein sequence ID" value="L893_g14445.t1"/>
    <property type="gene ID" value="L893_g14445"/>
</dbReference>
<accession>A0A1I7YBI8</accession>
<evidence type="ECO:0000256" key="1">
    <source>
        <dbReference type="SAM" id="SignalP"/>
    </source>
</evidence>